<comment type="caution">
    <text evidence="2">The sequence shown here is derived from an EMBL/GenBank/DDBJ whole genome shotgun (WGS) entry which is preliminary data.</text>
</comment>
<name>A0A0M0GR01_9BACI</name>
<gene>
    <name evidence="2" type="ORF">AF331_07410</name>
</gene>
<sequence length="283" mass="31720">MKQLFINPMLNKEFKLRFRSFKSFIGIFCYLMAISIVVIGFIYFQSRMSMNGYFRPNESRTMFMILSFLQIILVLFITPGLTGGLISGEREKQTLSMLLTTEQSSTSIILSKLVSSVSYLLLLILSSLPIYSFVFLFGGVAPTDVLMIFGYSLFLVFVFGSFGIFFSTIIRKTIVSMVTAYGSVLFLVGGSLFLFALTMALTGVSSNGTPATNPIAYFMAMFNPGIVLYSHFEPNMMDEILSMTGISFPLWISFIITYSILAILALFGSIRKLRPRMKTRARG</sequence>
<organism evidence="2 3">
    <name type="scientific">Rossellomorea marisflavi</name>
    <dbReference type="NCBI Taxonomy" id="189381"/>
    <lineage>
        <taxon>Bacteria</taxon>
        <taxon>Bacillati</taxon>
        <taxon>Bacillota</taxon>
        <taxon>Bacilli</taxon>
        <taxon>Bacillales</taxon>
        <taxon>Bacillaceae</taxon>
        <taxon>Rossellomorea</taxon>
    </lineage>
</organism>
<feature type="transmembrane region" description="Helical" evidence="1">
    <location>
        <begin position="146"/>
        <end position="166"/>
    </location>
</feature>
<evidence type="ECO:0000313" key="2">
    <source>
        <dbReference type="EMBL" id="KON92269.1"/>
    </source>
</evidence>
<accession>A0A0M0GR01</accession>
<dbReference type="EMBL" id="LGUE01000001">
    <property type="protein sequence ID" value="KON92269.1"/>
    <property type="molecule type" value="Genomic_DNA"/>
</dbReference>
<evidence type="ECO:0000256" key="1">
    <source>
        <dbReference type="SAM" id="Phobius"/>
    </source>
</evidence>
<keyword evidence="1" id="KW-0812">Transmembrane</keyword>
<feature type="transmembrane region" description="Helical" evidence="1">
    <location>
        <begin position="178"/>
        <end position="201"/>
    </location>
</feature>
<evidence type="ECO:0000313" key="3">
    <source>
        <dbReference type="Proteomes" id="UP000037405"/>
    </source>
</evidence>
<feature type="transmembrane region" description="Helical" evidence="1">
    <location>
        <begin position="21"/>
        <end position="44"/>
    </location>
</feature>
<feature type="transmembrane region" description="Helical" evidence="1">
    <location>
        <begin position="119"/>
        <end position="140"/>
    </location>
</feature>
<dbReference type="OrthoDB" id="9815855at2"/>
<protein>
    <submittedName>
        <fullName evidence="2">ABC-type transport system involved in multi-copper enzyme maturation, permease component</fullName>
    </submittedName>
</protein>
<keyword evidence="1" id="KW-0472">Membrane</keyword>
<keyword evidence="3" id="KW-1185">Reference proteome</keyword>
<dbReference type="PANTHER" id="PTHR43471">
    <property type="entry name" value="ABC TRANSPORTER PERMEASE"/>
    <property type="match status" value="1"/>
</dbReference>
<dbReference type="PATRIC" id="fig|189381.12.peg.1634"/>
<keyword evidence="1" id="KW-1133">Transmembrane helix</keyword>
<feature type="transmembrane region" description="Helical" evidence="1">
    <location>
        <begin position="64"/>
        <end position="87"/>
    </location>
</feature>
<dbReference type="Proteomes" id="UP000037405">
    <property type="component" value="Unassembled WGS sequence"/>
</dbReference>
<dbReference type="RefSeq" id="WP_053427448.1">
    <property type="nucleotide sequence ID" value="NZ_JAMQJB010000007.1"/>
</dbReference>
<feature type="transmembrane region" description="Helical" evidence="1">
    <location>
        <begin position="246"/>
        <end position="270"/>
    </location>
</feature>
<reference evidence="3" key="1">
    <citation type="submission" date="2015-07" db="EMBL/GenBank/DDBJ databases">
        <title>Fjat-14235 jcm11544.</title>
        <authorList>
            <person name="Liu B."/>
            <person name="Wang J."/>
            <person name="Zhu Y."/>
            <person name="Liu G."/>
            <person name="Chen Q."/>
            <person name="Chen Z."/>
            <person name="Lan J."/>
            <person name="Che J."/>
            <person name="Ge C."/>
            <person name="Shi H."/>
            <person name="Pan Z."/>
            <person name="Liu X."/>
        </authorList>
    </citation>
    <scope>NUCLEOTIDE SEQUENCE [LARGE SCALE GENOMIC DNA]</scope>
    <source>
        <strain evidence="3">JCM 11544</strain>
    </source>
</reference>
<dbReference type="STRING" id="189381.GCA_900166615_02793"/>
<dbReference type="AlphaFoldDB" id="A0A0M0GR01"/>
<proteinExistence type="predicted"/>